<dbReference type="Pfam" id="PF24421">
    <property type="entry name" value="Ig_J"/>
    <property type="match status" value="1"/>
</dbReference>
<evidence type="ECO:0000259" key="1">
    <source>
        <dbReference type="Pfam" id="PF24421"/>
    </source>
</evidence>
<feature type="domain" description="Tip attachment protein J Fn3-1" evidence="1">
    <location>
        <begin position="46"/>
        <end position="117"/>
    </location>
</feature>
<sequence length="117" mass="13109">MRPVHFFRYPDLPPQTGFAQAAFRQHVKIPINKNLLNGASFDPQHGTIHGTIPPAIQHLTTEILAEEGQYQVLARWDTPRVVKGVSFSLRLNVAAEDGSDRLVSSAETPDTQYRFRG</sequence>
<reference evidence="2 3" key="1">
    <citation type="submission" date="2018-06" db="EMBL/GenBank/DDBJ databases">
        <authorList>
            <consortium name="Pathogen Informatics"/>
            <person name="Doyle S."/>
        </authorList>
    </citation>
    <scope>NUCLEOTIDE SEQUENCE [LARGE SCALE GENOMIC DNA]</scope>
    <source>
        <strain evidence="2 3">NCTC7303</strain>
    </source>
</reference>
<protein>
    <submittedName>
        <fullName evidence="2">Phage tail fiber protein</fullName>
    </submittedName>
</protein>
<dbReference type="InterPro" id="IPR053171">
    <property type="entry name" value="Viral_Tip_Attach_Protein"/>
</dbReference>
<organism evidence="2 3">
    <name type="scientific">Salmonella enterica subsp. arizonae</name>
    <dbReference type="NCBI Taxonomy" id="59203"/>
    <lineage>
        <taxon>Bacteria</taxon>
        <taxon>Pseudomonadati</taxon>
        <taxon>Pseudomonadota</taxon>
        <taxon>Gammaproteobacteria</taxon>
        <taxon>Enterobacterales</taxon>
        <taxon>Enterobacteriaceae</taxon>
        <taxon>Salmonella</taxon>
    </lineage>
</organism>
<dbReference type="Proteomes" id="UP000255443">
    <property type="component" value="Unassembled WGS sequence"/>
</dbReference>
<dbReference type="PANTHER" id="PTHR36251">
    <property type="entry name" value="FELS-1 PROPHAGE HOST SPECIFICITY PROTEIN-RELATED"/>
    <property type="match status" value="1"/>
</dbReference>
<name>A0A379SJE2_SALER</name>
<gene>
    <name evidence="2" type="ORF">NCTC7303_00474</name>
</gene>
<proteinExistence type="predicted"/>
<dbReference type="AlphaFoldDB" id="A0A379SJE2"/>
<evidence type="ECO:0000313" key="3">
    <source>
        <dbReference type="Proteomes" id="UP000255443"/>
    </source>
</evidence>
<dbReference type="InterPro" id="IPR055383">
    <property type="entry name" value="FN3-1_GpJ"/>
</dbReference>
<accession>A0A379SJE2</accession>
<evidence type="ECO:0000313" key="2">
    <source>
        <dbReference type="EMBL" id="SUG28350.1"/>
    </source>
</evidence>
<dbReference type="PANTHER" id="PTHR36251:SF2">
    <property type="entry name" value="GIFSY-2 PROPHAGE HOST SPECIFICITY PROTEIN J, PHAGE LAMBDA"/>
    <property type="match status" value="1"/>
</dbReference>
<dbReference type="EMBL" id="UGXC01000002">
    <property type="protein sequence ID" value="SUG28350.1"/>
    <property type="molecule type" value="Genomic_DNA"/>
</dbReference>